<sequence>MASHNPTEGFRFNQVGIRVTDLDRSIAFYSGIFGMKEIARRELKVATLAFLAYPDNAPPDSSMLAREGVLELVFSKSANTTNSGDHLASPLIKLAFSVPDISAAMEYIKSNNVKVLKDAGVASGPVEVARFLGAKPSDLQLDDELWNGLTALSLVQDPDGYLVEILPKITGNSQNSAIRVSQLQKDTKQVAKDRVFVSLPYRNVDIPSTTIFNTTHYDVGALNISGVLNEVAFCEVRASVAYGLNDSLSFALWLPDADSYSSRFMAVGNGGFAGTIAFESMIFELNNGMGLAVAGGDAGHRALDNGGSTSAPRVYTPFLHNPDQVQAWLHDAISIFTPAAKALTEAFYTRDLEYSYYRGCSTGGTQGFSLAEFHPDLFNGIIAGGPANWFTGIMLSFLHGAQQANTSKTFLSQNLLDFVQSSVIRACDLNDGVEDELIENPLTCEFDISSLACANKSASEDALCLTRDQLAAMKAIYRGPYRSDAPHVNIYRGLTLGSEAGWSLPQVSGALSDAFTVPILQNLVYNDLSYDPAMFNWGSDVDDLENRAGPLINAKSTNLSRFRKSGGKMIIFAGWADPNIAPEGTLKHVEALVEGTLGRGHTIAENDFVKLVMIPGGGHCGSNIAKYPYVPAKYDFSPAIAEWVETGSAPLEGIRSWDPINGNQRSRRLCTWPQVAKYDGKGDVDDWKSYFCTPDDKALQSLI</sequence>
<dbReference type="Gene3D" id="3.40.50.1820">
    <property type="entry name" value="alpha/beta hydrolase"/>
    <property type="match status" value="1"/>
</dbReference>
<dbReference type="InterPro" id="IPR037523">
    <property type="entry name" value="VOC_core"/>
</dbReference>
<keyword evidence="8" id="KW-1015">Disulfide bond</keyword>
<keyword evidence="5" id="KW-0732">Signal</keyword>
<feature type="domain" description="VOC" evidence="11">
    <location>
        <begin position="11"/>
        <end position="168"/>
    </location>
</feature>
<dbReference type="EMBL" id="JAAOAM010000146">
    <property type="protein sequence ID" value="KAF5543828.1"/>
    <property type="molecule type" value="Genomic_DNA"/>
</dbReference>
<dbReference type="SUPFAM" id="SSF53474">
    <property type="entry name" value="alpha/beta-Hydrolases"/>
    <property type="match status" value="1"/>
</dbReference>
<organism evidence="12 13">
    <name type="scientific">Fusarium mexicanum</name>
    <dbReference type="NCBI Taxonomy" id="751941"/>
    <lineage>
        <taxon>Eukaryota</taxon>
        <taxon>Fungi</taxon>
        <taxon>Dikarya</taxon>
        <taxon>Ascomycota</taxon>
        <taxon>Pezizomycotina</taxon>
        <taxon>Sordariomycetes</taxon>
        <taxon>Hypocreomycetidae</taxon>
        <taxon>Hypocreales</taxon>
        <taxon>Nectriaceae</taxon>
        <taxon>Fusarium</taxon>
        <taxon>Fusarium fujikuroi species complex</taxon>
    </lineage>
</organism>
<keyword evidence="4" id="KW-0479">Metal-binding</keyword>
<evidence type="ECO:0000256" key="7">
    <source>
        <dbReference type="ARBA" id="ARBA00022837"/>
    </source>
</evidence>
<name>A0A8H5IXM2_9HYPO</name>
<dbReference type="Proteomes" id="UP000522262">
    <property type="component" value="Unassembled WGS sequence"/>
</dbReference>
<dbReference type="PANTHER" id="PTHR33938">
    <property type="entry name" value="FERULOYL ESTERASE B-RELATED"/>
    <property type="match status" value="1"/>
</dbReference>
<dbReference type="PROSITE" id="PS00934">
    <property type="entry name" value="GLYOXALASE_I_1"/>
    <property type="match status" value="1"/>
</dbReference>
<dbReference type="GO" id="GO:0045493">
    <property type="term" value="P:xylan catabolic process"/>
    <property type="evidence" value="ECO:0007669"/>
    <property type="project" value="UniProtKB-KW"/>
</dbReference>
<dbReference type="InterPro" id="IPR004360">
    <property type="entry name" value="Glyas_Fos-R_dOase_dom"/>
</dbReference>
<keyword evidence="3" id="KW-0119">Carbohydrate metabolism</keyword>
<gene>
    <name evidence="12" type="ORF">FMEXI_6887</name>
</gene>
<dbReference type="PANTHER" id="PTHR33938:SF15">
    <property type="entry name" value="FERULOYL ESTERASE B-RELATED"/>
    <property type="match status" value="1"/>
</dbReference>
<evidence type="ECO:0000256" key="6">
    <source>
        <dbReference type="ARBA" id="ARBA00022801"/>
    </source>
</evidence>
<dbReference type="InterPro" id="IPR011118">
    <property type="entry name" value="Tannase/feruloyl_esterase"/>
</dbReference>
<evidence type="ECO:0000256" key="9">
    <source>
        <dbReference type="ARBA" id="ARBA00034075"/>
    </source>
</evidence>
<dbReference type="Pfam" id="PF00903">
    <property type="entry name" value="Glyoxalase"/>
    <property type="match status" value="1"/>
</dbReference>
<evidence type="ECO:0000256" key="10">
    <source>
        <dbReference type="RuleBase" id="RU361238"/>
    </source>
</evidence>
<dbReference type="EC" id="3.1.1.-" evidence="10"/>
<comment type="caution">
    <text evidence="12">The sequence shown here is derived from an EMBL/GenBank/DDBJ whole genome shotgun (WGS) entry which is preliminary data.</text>
</comment>
<evidence type="ECO:0000256" key="1">
    <source>
        <dbReference type="ARBA" id="ARBA00006249"/>
    </source>
</evidence>
<evidence type="ECO:0000256" key="4">
    <source>
        <dbReference type="ARBA" id="ARBA00022723"/>
    </source>
</evidence>
<keyword evidence="13" id="KW-1185">Reference proteome</keyword>
<dbReference type="GO" id="GO:0004462">
    <property type="term" value="F:lactoylglutathione lyase activity"/>
    <property type="evidence" value="ECO:0007669"/>
    <property type="project" value="InterPro"/>
</dbReference>
<reference evidence="12 13" key="1">
    <citation type="submission" date="2020-05" db="EMBL/GenBank/DDBJ databases">
        <title>Identification and distribution of gene clusters putatively required for synthesis of sphingolipid metabolism inhibitors in phylogenetically diverse species of the filamentous fungus Fusarium.</title>
        <authorList>
            <person name="Kim H.-S."/>
            <person name="Busman M."/>
            <person name="Brown D.W."/>
            <person name="Divon H."/>
            <person name="Uhlig S."/>
            <person name="Proctor R.H."/>
        </authorList>
    </citation>
    <scope>NUCLEOTIDE SEQUENCE [LARGE SCALE GENOMIC DNA]</scope>
    <source>
        <strain evidence="12 13">NRRL 53147</strain>
    </source>
</reference>
<comment type="catalytic activity">
    <reaction evidence="9">
        <text>feruloyl-polysaccharide + H2O = ferulate + polysaccharide.</text>
        <dbReference type="EC" id="3.1.1.73"/>
    </reaction>
</comment>
<comment type="similarity">
    <text evidence="1 10">Belongs to the tannase family.</text>
</comment>
<proteinExistence type="inferred from homology"/>
<dbReference type="InterPro" id="IPR018146">
    <property type="entry name" value="Glyoxalase_1_CS"/>
</dbReference>
<evidence type="ECO:0000259" key="11">
    <source>
        <dbReference type="PROSITE" id="PS51819"/>
    </source>
</evidence>
<dbReference type="GO" id="GO:0046872">
    <property type="term" value="F:metal ion binding"/>
    <property type="evidence" value="ECO:0007669"/>
    <property type="project" value="UniProtKB-KW"/>
</dbReference>
<evidence type="ECO:0000256" key="2">
    <source>
        <dbReference type="ARBA" id="ARBA00022487"/>
    </source>
</evidence>
<keyword evidence="7" id="KW-0106">Calcium</keyword>
<dbReference type="AlphaFoldDB" id="A0A8H5IXM2"/>
<dbReference type="Gene3D" id="3.10.180.10">
    <property type="entry name" value="2,3-Dihydroxybiphenyl 1,2-Dioxygenase, domain 1"/>
    <property type="match status" value="1"/>
</dbReference>
<keyword evidence="2" id="KW-0719">Serine esterase</keyword>
<dbReference type="GO" id="GO:0030600">
    <property type="term" value="F:feruloyl esterase activity"/>
    <property type="evidence" value="ECO:0007669"/>
    <property type="project" value="UniProtKB-EC"/>
</dbReference>
<dbReference type="InterPro" id="IPR029068">
    <property type="entry name" value="Glyas_Bleomycin-R_OHBP_Dase"/>
</dbReference>
<evidence type="ECO:0000313" key="13">
    <source>
        <dbReference type="Proteomes" id="UP000522262"/>
    </source>
</evidence>
<protein>
    <recommendedName>
        <fullName evidence="10">Carboxylic ester hydrolase</fullName>
        <ecNumber evidence="10">3.1.1.-</ecNumber>
    </recommendedName>
</protein>
<dbReference type="Pfam" id="PF07519">
    <property type="entry name" value="Tannase"/>
    <property type="match status" value="1"/>
</dbReference>
<dbReference type="SUPFAM" id="SSF54593">
    <property type="entry name" value="Glyoxalase/Bleomycin resistance protein/Dihydroxybiphenyl dioxygenase"/>
    <property type="match status" value="1"/>
</dbReference>
<dbReference type="PROSITE" id="PS51819">
    <property type="entry name" value="VOC"/>
    <property type="match status" value="1"/>
</dbReference>
<evidence type="ECO:0000256" key="3">
    <source>
        <dbReference type="ARBA" id="ARBA00022651"/>
    </source>
</evidence>
<evidence type="ECO:0000256" key="8">
    <source>
        <dbReference type="ARBA" id="ARBA00023157"/>
    </source>
</evidence>
<keyword evidence="3" id="KW-0624">Polysaccharide degradation</keyword>
<dbReference type="InterPro" id="IPR029058">
    <property type="entry name" value="AB_hydrolase_fold"/>
</dbReference>
<evidence type="ECO:0000313" key="12">
    <source>
        <dbReference type="EMBL" id="KAF5543828.1"/>
    </source>
</evidence>
<keyword evidence="3" id="KW-0858">Xylan degradation</keyword>
<keyword evidence="6 10" id="KW-0378">Hydrolase</keyword>
<accession>A0A8H5IXM2</accession>
<evidence type="ECO:0000256" key="5">
    <source>
        <dbReference type="ARBA" id="ARBA00022729"/>
    </source>
</evidence>